<protein>
    <submittedName>
        <fullName evidence="4">Thioredoxin reductase (NADPH)</fullName>
    </submittedName>
</protein>
<feature type="domain" description="FAD/NAD(P)-binding" evidence="3">
    <location>
        <begin position="4"/>
        <end position="142"/>
    </location>
</feature>
<keyword evidence="5" id="KW-1185">Reference proteome</keyword>
<dbReference type="Pfam" id="PF07992">
    <property type="entry name" value="Pyr_redox_2"/>
    <property type="match status" value="2"/>
</dbReference>
<dbReference type="Gene3D" id="3.50.50.60">
    <property type="entry name" value="FAD/NAD(P)-binding domain"/>
    <property type="match status" value="2"/>
</dbReference>
<dbReference type="PRINTS" id="PR00469">
    <property type="entry name" value="PNDRDTASEII"/>
</dbReference>
<sequence length="290" mass="30923">MERYDIAVIGTGPAGLEAAITAKVRNKSVLLIGGKGSSDKVSKAHTIQNYLGLPDVAGADMAKAFLDHATGMGIEITEDKVNAVYSMGQYFAIQCHNGDYEASSVIIAAGMTTMKPFPGEMENLGRGVSYCATCDAALYKGKTAIILAYSEEDEPEAEFLAERADTVYYLPQYEYNGNLSGNIKVTCDVKPGTIEMKDGAAVLTTDGDIFSADGIFILRQQIAPSQLVPGLKMDGNHVEVDRQMNTNIKGLFACGDITGTPYQYIKAAGEGNVAALSAVSYLNELKKAQN</sequence>
<dbReference type="GO" id="GO:0016491">
    <property type="term" value="F:oxidoreductase activity"/>
    <property type="evidence" value="ECO:0007669"/>
    <property type="project" value="UniProtKB-KW"/>
</dbReference>
<dbReference type="SUPFAM" id="SSF51905">
    <property type="entry name" value="FAD/NAD(P)-binding domain"/>
    <property type="match status" value="1"/>
</dbReference>
<dbReference type="InterPro" id="IPR023753">
    <property type="entry name" value="FAD/NAD-binding_dom"/>
</dbReference>
<dbReference type="Proteomes" id="UP000182321">
    <property type="component" value="Unassembled WGS sequence"/>
</dbReference>
<gene>
    <name evidence="4" type="ORF">SAMN02910377_00320</name>
</gene>
<dbReference type="AlphaFoldDB" id="A0A1H7F4P8"/>
<evidence type="ECO:0000256" key="1">
    <source>
        <dbReference type="ARBA" id="ARBA00022630"/>
    </source>
</evidence>
<evidence type="ECO:0000313" key="4">
    <source>
        <dbReference type="EMBL" id="SEK21126.1"/>
    </source>
</evidence>
<proteinExistence type="predicted"/>
<evidence type="ECO:0000259" key="3">
    <source>
        <dbReference type="Pfam" id="PF07992"/>
    </source>
</evidence>
<dbReference type="PRINTS" id="PR00368">
    <property type="entry name" value="FADPNR"/>
</dbReference>
<keyword evidence="2" id="KW-0560">Oxidoreductase</keyword>
<dbReference type="PANTHER" id="PTHR48105">
    <property type="entry name" value="THIOREDOXIN REDUCTASE 1-RELATED-RELATED"/>
    <property type="match status" value="1"/>
</dbReference>
<dbReference type="EMBL" id="FNZX01000003">
    <property type="protein sequence ID" value="SEK21126.1"/>
    <property type="molecule type" value="Genomic_DNA"/>
</dbReference>
<reference evidence="5" key="1">
    <citation type="submission" date="2016-10" db="EMBL/GenBank/DDBJ databases">
        <authorList>
            <person name="Varghese N."/>
        </authorList>
    </citation>
    <scope>NUCLEOTIDE SEQUENCE [LARGE SCALE GENOMIC DNA]</scope>
    <source>
        <strain evidence="5">ACV-9</strain>
    </source>
</reference>
<evidence type="ECO:0000256" key="2">
    <source>
        <dbReference type="ARBA" id="ARBA00023002"/>
    </source>
</evidence>
<dbReference type="InterPro" id="IPR036188">
    <property type="entry name" value="FAD/NAD-bd_sf"/>
</dbReference>
<dbReference type="InterPro" id="IPR050097">
    <property type="entry name" value="Ferredoxin-NADP_redctase_2"/>
</dbReference>
<dbReference type="RefSeq" id="WP_074788813.1">
    <property type="nucleotide sequence ID" value="NZ_FNZX01000003.1"/>
</dbReference>
<name>A0A1H7F4P8_9FIRM</name>
<accession>A0A1H7F4P8</accession>
<evidence type="ECO:0000313" key="5">
    <source>
        <dbReference type="Proteomes" id="UP000182321"/>
    </source>
</evidence>
<keyword evidence="1" id="KW-0285">Flavoprotein</keyword>
<feature type="domain" description="FAD/NAD(P)-binding" evidence="3">
    <location>
        <begin position="182"/>
        <end position="271"/>
    </location>
</feature>
<organism evidence="4 5">
    <name type="scientific">Pseudobutyrivibrio ruminis</name>
    <dbReference type="NCBI Taxonomy" id="46206"/>
    <lineage>
        <taxon>Bacteria</taxon>
        <taxon>Bacillati</taxon>
        <taxon>Bacillota</taxon>
        <taxon>Clostridia</taxon>
        <taxon>Lachnospirales</taxon>
        <taxon>Lachnospiraceae</taxon>
        <taxon>Pseudobutyrivibrio</taxon>
    </lineage>
</organism>